<protein>
    <submittedName>
        <fullName evidence="1">Uncharacterized protein</fullName>
    </submittedName>
</protein>
<dbReference type="AlphaFoldDB" id="A0A024G2V4"/>
<keyword evidence="2" id="KW-1185">Reference proteome</keyword>
<sequence length="285" mass="32050">MARKNSHLAERIDRCAGNEALSGPASITTSLFSPLDRSSFILEKYSSSFTSGLAMLLVGARCRTRMISFCSDDVSVTIWIFLRKNGFKSHLLQENRLGGTIWIQLILFEGEGCQSIQAINAAWSQRTVNMNSIHDVCCNGEIVMKTSVSFASDKNTNYSLEPGRYFSPSPPRPSLQQPVTQSYSLFVQVSRQRIRSHLVVKQHRNYTKATHQLCIVAVYLLLRNVSHLIAFLLSIVKCIPSRFLAFALLRPGDRAKHTHQFGMQIASLSSGIHRHILGWRDSLEH</sequence>
<dbReference type="InParanoid" id="A0A024G2V4"/>
<name>A0A024G2V4_9STRA</name>
<organism evidence="1 2">
    <name type="scientific">Albugo candida</name>
    <dbReference type="NCBI Taxonomy" id="65357"/>
    <lineage>
        <taxon>Eukaryota</taxon>
        <taxon>Sar</taxon>
        <taxon>Stramenopiles</taxon>
        <taxon>Oomycota</taxon>
        <taxon>Peronosporomycetes</taxon>
        <taxon>Albuginales</taxon>
        <taxon>Albuginaceae</taxon>
        <taxon>Albugo</taxon>
    </lineage>
</organism>
<evidence type="ECO:0000313" key="2">
    <source>
        <dbReference type="Proteomes" id="UP000053237"/>
    </source>
</evidence>
<comment type="caution">
    <text evidence="1">The sequence shown here is derived from an EMBL/GenBank/DDBJ whole genome shotgun (WGS) entry which is preliminary data.</text>
</comment>
<accession>A0A024G2V4</accession>
<dbReference type="Proteomes" id="UP000053237">
    <property type="component" value="Unassembled WGS sequence"/>
</dbReference>
<evidence type="ECO:0000313" key="1">
    <source>
        <dbReference type="EMBL" id="CCI40643.1"/>
    </source>
</evidence>
<gene>
    <name evidence="1" type="ORF">BN9_014270</name>
</gene>
<dbReference type="EMBL" id="CAIX01000010">
    <property type="protein sequence ID" value="CCI40643.1"/>
    <property type="molecule type" value="Genomic_DNA"/>
</dbReference>
<proteinExistence type="predicted"/>
<reference evidence="1 2" key="1">
    <citation type="submission" date="2012-05" db="EMBL/GenBank/DDBJ databases">
        <title>Recombination and specialization in a pathogen metapopulation.</title>
        <authorList>
            <person name="Gardiner A."/>
            <person name="Kemen E."/>
            <person name="Schultz-Larsen T."/>
            <person name="MacLean D."/>
            <person name="Van Oosterhout C."/>
            <person name="Jones J.D.G."/>
        </authorList>
    </citation>
    <scope>NUCLEOTIDE SEQUENCE [LARGE SCALE GENOMIC DNA]</scope>
    <source>
        <strain evidence="1 2">Ac Nc2</strain>
    </source>
</reference>